<evidence type="ECO:0000256" key="2">
    <source>
        <dbReference type="SAM" id="MobiDB-lite"/>
    </source>
</evidence>
<keyword evidence="4" id="KW-1185">Reference proteome</keyword>
<name>A0AAQ3PYL6_9LILI</name>
<feature type="compositionally biased region" description="Low complexity" evidence="2">
    <location>
        <begin position="145"/>
        <end position="164"/>
    </location>
</feature>
<evidence type="ECO:0000256" key="1">
    <source>
        <dbReference type="SAM" id="Coils"/>
    </source>
</evidence>
<dbReference type="AlphaFoldDB" id="A0AAQ3PYL6"/>
<dbReference type="EMBL" id="CP136890">
    <property type="protein sequence ID" value="WOK92708.1"/>
    <property type="molecule type" value="Genomic_DNA"/>
</dbReference>
<evidence type="ECO:0000313" key="3">
    <source>
        <dbReference type="EMBL" id="WOK92708.1"/>
    </source>
</evidence>
<protein>
    <submittedName>
        <fullName evidence="3">Uncharacterized protein</fullName>
    </submittedName>
</protein>
<dbReference type="PANTHER" id="PTHR35692:SF1">
    <property type="entry name" value="F26F24.11"/>
    <property type="match status" value="1"/>
</dbReference>
<sequence length="254" mass="27872">MASSFPHLSDSDEDALSTAVDAVIAEASDLCALEQIAALNTAHLSDSNLLPSNLESRFRKLKSLPASLPKPSATASPPRSQEKDMEKENFPDDLKLNRARTMPNPAAAVDPLKPEEPIPVREGRKAEIFPLESEGTPRTKEPKSKSGFVSSPSFSANSSRGSSPSPSPPRQRCCLSFSPKRPPRRKAKGDDVLAELGVRSLKEEQRKLKKALKEQEKVMREADKMVKWVKQASARMNAAAIDELMNDVDDEELK</sequence>
<keyword evidence="1" id="KW-0175">Coiled coil</keyword>
<reference evidence="3 4" key="1">
    <citation type="submission" date="2023-10" db="EMBL/GenBank/DDBJ databases">
        <title>Chromosome-scale genome assembly provides insights into flower coloration mechanisms of Canna indica.</title>
        <authorList>
            <person name="Li C."/>
        </authorList>
    </citation>
    <scope>NUCLEOTIDE SEQUENCE [LARGE SCALE GENOMIC DNA]</scope>
    <source>
        <tissue evidence="3">Flower</tissue>
    </source>
</reference>
<feature type="compositionally biased region" description="Basic and acidic residues" evidence="2">
    <location>
        <begin position="80"/>
        <end position="96"/>
    </location>
</feature>
<feature type="region of interest" description="Disordered" evidence="2">
    <location>
        <begin position="61"/>
        <end position="191"/>
    </location>
</feature>
<dbReference type="Proteomes" id="UP001327560">
    <property type="component" value="Chromosome 1"/>
</dbReference>
<feature type="compositionally biased region" description="Basic and acidic residues" evidence="2">
    <location>
        <begin position="112"/>
        <end position="127"/>
    </location>
</feature>
<dbReference type="PANTHER" id="PTHR35692">
    <property type="entry name" value="F26F24.11"/>
    <property type="match status" value="1"/>
</dbReference>
<feature type="compositionally biased region" description="Basic and acidic residues" evidence="2">
    <location>
        <begin position="135"/>
        <end position="144"/>
    </location>
</feature>
<evidence type="ECO:0000313" key="4">
    <source>
        <dbReference type="Proteomes" id="UP001327560"/>
    </source>
</evidence>
<gene>
    <name evidence="3" type="ORF">Cni_G01399</name>
</gene>
<accession>A0AAQ3PYL6</accession>
<feature type="coiled-coil region" evidence="1">
    <location>
        <begin position="198"/>
        <end position="225"/>
    </location>
</feature>
<organism evidence="3 4">
    <name type="scientific">Canna indica</name>
    <name type="common">Indian-shot</name>
    <dbReference type="NCBI Taxonomy" id="4628"/>
    <lineage>
        <taxon>Eukaryota</taxon>
        <taxon>Viridiplantae</taxon>
        <taxon>Streptophyta</taxon>
        <taxon>Embryophyta</taxon>
        <taxon>Tracheophyta</taxon>
        <taxon>Spermatophyta</taxon>
        <taxon>Magnoliopsida</taxon>
        <taxon>Liliopsida</taxon>
        <taxon>Zingiberales</taxon>
        <taxon>Cannaceae</taxon>
        <taxon>Canna</taxon>
    </lineage>
</organism>
<proteinExistence type="predicted"/>